<feature type="compositionally biased region" description="Basic residues" evidence="1">
    <location>
        <begin position="60"/>
        <end position="72"/>
    </location>
</feature>
<name>A0A5B7HZ94_PORTR</name>
<evidence type="ECO:0000313" key="3">
    <source>
        <dbReference type="Proteomes" id="UP000324222"/>
    </source>
</evidence>
<reference evidence="2 3" key="1">
    <citation type="submission" date="2019-05" db="EMBL/GenBank/DDBJ databases">
        <title>Another draft genome of Portunus trituberculatus and its Hox gene families provides insights of decapod evolution.</title>
        <authorList>
            <person name="Jeong J.-H."/>
            <person name="Song I."/>
            <person name="Kim S."/>
            <person name="Choi T."/>
            <person name="Kim D."/>
            <person name="Ryu S."/>
            <person name="Kim W."/>
        </authorList>
    </citation>
    <scope>NUCLEOTIDE SEQUENCE [LARGE SCALE GENOMIC DNA]</scope>
    <source>
        <tissue evidence="2">Muscle</tissue>
    </source>
</reference>
<evidence type="ECO:0000256" key="1">
    <source>
        <dbReference type="SAM" id="MobiDB-lite"/>
    </source>
</evidence>
<dbReference type="Proteomes" id="UP000324222">
    <property type="component" value="Unassembled WGS sequence"/>
</dbReference>
<accession>A0A5B7HZ94</accession>
<feature type="region of interest" description="Disordered" evidence="1">
    <location>
        <begin position="1"/>
        <end position="20"/>
    </location>
</feature>
<comment type="caution">
    <text evidence="2">The sequence shown here is derived from an EMBL/GenBank/DDBJ whole genome shotgun (WGS) entry which is preliminary data.</text>
</comment>
<protein>
    <submittedName>
        <fullName evidence="2">Uncharacterized protein</fullName>
    </submittedName>
</protein>
<gene>
    <name evidence="2" type="ORF">E2C01_068373</name>
</gene>
<dbReference type="EMBL" id="VSRR010038079">
    <property type="protein sequence ID" value="MPC74028.1"/>
    <property type="molecule type" value="Genomic_DNA"/>
</dbReference>
<feature type="region of interest" description="Disordered" evidence="1">
    <location>
        <begin position="31"/>
        <end position="72"/>
    </location>
</feature>
<keyword evidence="3" id="KW-1185">Reference proteome</keyword>
<proteinExistence type="predicted"/>
<sequence length="72" mass="8546">MTGVNKRKEEREGRLMKQTVKETYEEAKECWPEEEGGWVEEHREHDWPTPGKSLVSVKRDHPRKGKKRMIGV</sequence>
<dbReference type="AlphaFoldDB" id="A0A5B7HZ94"/>
<evidence type="ECO:0000313" key="2">
    <source>
        <dbReference type="EMBL" id="MPC74028.1"/>
    </source>
</evidence>
<organism evidence="2 3">
    <name type="scientific">Portunus trituberculatus</name>
    <name type="common">Swimming crab</name>
    <name type="synonym">Neptunus trituberculatus</name>
    <dbReference type="NCBI Taxonomy" id="210409"/>
    <lineage>
        <taxon>Eukaryota</taxon>
        <taxon>Metazoa</taxon>
        <taxon>Ecdysozoa</taxon>
        <taxon>Arthropoda</taxon>
        <taxon>Crustacea</taxon>
        <taxon>Multicrustacea</taxon>
        <taxon>Malacostraca</taxon>
        <taxon>Eumalacostraca</taxon>
        <taxon>Eucarida</taxon>
        <taxon>Decapoda</taxon>
        <taxon>Pleocyemata</taxon>
        <taxon>Brachyura</taxon>
        <taxon>Eubrachyura</taxon>
        <taxon>Portunoidea</taxon>
        <taxon>Portunidae</taxon>
        <taxon>Portuninae</taxon>
        <taxon>Portunus</taxon>
    </lineage>
</organism>